<comment type="caution">
    <text evidence="2">The sequence shown here is derived from an EMBL/GenBank/DDBJ whole genome shotgun (WGS) entry which is preliminary data.</text>
</comment>
<dbReference type="EMBL" id="ABTR02000001">
    <property type="protein sequence ID" value="EFC90430.1"/>
    <property type="molecule type" value="Genomic_DNA"/>
</dbReference>
<keyword evidence="3" id="KW-1185">Reference proteome</keyword>
<dbReference type="PaxDb" id="469381-Dpep_0398"/>
<feature type="domain" description="Winged helix-turn-helix" evidence="1">
    <location>
        <begin position="9"/>
        <end position="54"/>
    </location>
</feature>
<name>D2Z4A1_9BACT</name>
<organism evidence="2 3">
    <name type="scientific">Dethiosulfovibrio peptidovorans DSM 11002</name>
    <dbReference type="NCBI Taxonomy" id="469381"/>
    <lineage>
        <taxon>Bacteria</taxon>
        <taxon>Thermotogati</taxon>
        <taxon>Synergistota</taxon>
        <taxon>Synergistia</taxon>
        <taxon>Synergistales</taxon>
        <taxon>Dethiosulfovibrionaceae</taxon>
        <taxon>Dethiosulfovibrio</taxon>
    </lineage>
</organism>
<evidence type="ECO:0000313" key="3">
    <source>
        <dbReference type="Proteomes" id="UP000006427"/>
    </source>
</evidence>
<dbReference type="STRING" id="469381.Dpep_0398"/>
<accession>D2Z4A1</accession>
<evidence type="ECO:0000259" key="1">
    <source>
        <dbReference type="Pfam" id="PF14090"/>
    </source>
</evidence>
<proteinExistence type="predicted"/>
<gene>
    <name evidence="2" type="ORF">Dpep_0398</name>
</gene>
<evidence type="ECO:0000313" key="2">
    <source>
        <dbReference type="EMBL" id="EFC90430.1"/>
    </source>
</evidence>
<sequence>MTARRISHKKAILMALQKGDVLDQREATARWDCSRLAARIHELRKAGYLILSVRHTGEDRFSKYFLLDKSPVEVRS</sequence>
<dbReference type="OrthoDB" id="8482085at2"/>
<dbReference type="Proteomes" id="UP000006427">
    <property type="component" value="Unassembled WGS sequence"/>
</dbReference>
<dbReference type="Pfam" id="PF14090">
    <property type="entry name" value="HTH_39"/>
    <property type="match status" value="1"/>
</dbReference>
<protein>
    <recommendedName>
        <fullName evidence="1">Winged helix-turn-helix domain-containing protein</fullName>
    </recommendedName>
</protein>
<dbReference type="InterPro" id="IPR055245">
    <property type="entry name" value="HTH_proteobacteria"/>
</dbReference>
<dbReference type="RefSeq" id="WP_005659135.1">
    <property type="nucleotide sequence ID" value="NZ_ABTR02000001.1"/>
</dbReference>
<dbReference type="AlphaFoldDB" id="D2Z4A1"/>
<reference evidence="2 3" key="1">
    <citation type="journal article" date="2010" name="Stand. Genomic Sci.">
        <title>Permanent draft genome sequence of Dethiosulfovibrio peptidovorans type strain (SEBR 4207).</title>
        <authorList>
            <person name="Labutti K."/>
            <person name="Mayilraj S."/>
            <person name="Clum A."/>
            <person name="Lucas S."/>
            <person name="Glavina Del Rio T."/>
            <person name="Nolan M."/>
            <person name="Tice H."/>
            <person name="Cheng J.F."/>
            <person name="Pitluck S."/>
            <person name="Liolios K."/>
            <person name="Ivanova N."/>
            <person name="Mavromatis K."/>
            <person name="Mikhailova N."/>
            <person name="Pati A."/>
            <person name="Goodwin L."/>
            <person name="Chen A."/>
            <person name="Palaniappan K."/>
            <person name="Land M."/>
            <person name="Hauser L."/>
            <person name="Chang Y.J."/>
            <person name="Jeffries C.D."/>
            <person name="Rohde M."/>
            <person name="Spring S."/>
            <person name="Goker M."/>
            <person name="Woyke T."/>
            <person name="Bristow J."/>
            <person name="Eisen J.A."/>
            <person name="Markowitz V."/>
            <person name="Hugenholtz P."/>
            <person name="Kyrpides N.C."/>
            <person name="Klenk H.P."/>
            <person name="Lapidus A."/>
        </authorList>
    </citation>
    <scope>NUCLEOTIDE SEQUENCE [LARGE SCALE GENOMIC DNA]</scope>
    <source>
        <strain evidence="2 3">DSM 11002</strain>
    </source>
</reference>